<evidence type="ECO:0000313" key="3">
    <source>
        <dbReference type="Proteomes" id="UP001416393"/>
    </source>
</evidence>
<accession>A0ABV0A9R6</accession>
<dbReference type="EMBL" id="JAZHYP010000003">
    <property type="protein sequence ID" value="MEN3323843.1"/>
    <property type="molecule type" value="Genomic_DNA"/>
</dbReference>
<keyword evidence="3" id="KW-1185">Reference proteome</keyword>
<evidence type="ECO:0000256" key="1">
    <source>
        <dbReference type="SAM" id="Phobius"/>
    </source>
</evidence>
<keyword evidence="1" id="KW-1133">Transmembrane helix</keyword>
<organism evidence="2 3">
    <name type="scientific">Mariniflexile soesokkakense</name>
    <dbReference type="NCBI Taxonomy" id="1343160"/>
    <lineage>
        <taxon>Bacteria</taxon>
        <taxon>Pseudomonadati</taxon>
        <taxon>Bacteroidota</taxon>
        <taxon>Flavobacteriia</taxon>
        <taxon>Flavobacteriales</taxon>
        <taxon>Flavobacteriaceae</taxon>
        <taxon>Mariniflexile</taxon>
    </lineage>
</organism>
<name>A0ABV0A9R6_9FLAO</name>
<comment type="caution">
    <text evidence="2">The sequence shown here is derived from an EMBL/GenBank/DDBJ whole genome shotgun (WGS) entry which is preliminary data.</text>
</comment>
<sequence length="130" mass="15119">MRKLLAENVIIIGVVSIITYFIYVWILNYTQSTVLQNQIVLAYVINTTLAMGIMLCMFLLKKRFKDQLAFIFMLGSFIKFGCFFIFFYPVFNSDGNVTRIEFFSFFIPYAICLVSETVTTIRILNKLDAK</sequence>
<keyword evidence="1" id="KW-0472">Membrane</keyword>
<feature type="transmembrane region" description="Helical" evidence="1">
    <location>
        <begin position="39"/>
        <end position="60"/>
    </location>
</feature>
<evidence type="ECO:0000313" key="2">
    <source>
        <dbReference type="EMBL" id="MEN3323843.1"/>
    </source>
</evidence>
<protein>
    <submittedName>
        <fullName evidence="2">Uncharacterized protein</fullName>
    </submittedName>
</protein>
<feature type="transmembrane region" description="Helical" evidence="1">
    <location>
        <begin position="9"/>
        <end position="27"/>
    </location>
</feature>
<feature type="transmembrane region" description="Helical" evidence="1">
    <location>
        <begin position="67"/>
        <end position="90"/>
    </location>
</feature>
<gene>
    <name evidence="2" type="ORF">VP395_08900</name>
</gene>
<dbReference type="Proteomes" id="UP001416393">
    <property type="component" value="Unassembled WGS sequence"/>
</dbReference>
<feature type="transmembrane region" description="Helical" evidence="1">
    <location>
        <begin position="102"/>
        <end position="124"/>
    </location>
</feature>
<proteinExistence type="predicted"/>
<keyword evidence="1" id="KW-0812">Transmembrane</keyword>
<reference evidence="2 3" key="1">
    <citation type="submission" date="2024-01" db="EMBL/GenBank/DDBJ databases">
        <title>Mariniflexile litorale sp. nov., isolated from the shallow sediments of the Sea of Japan.</title>
        <authorList>
            <person name="Romanenko L."/>
            <person name="Bystritskaya E."/>
            <person name="Isaeva M."/>
        </authorList>
    </citation>
    <scope>NUCLEOTIDE SEQUENCE [LARGE SCALE GENOMIC DNA]</scope>
    <source>
        <strain evidence="2 3">KCTC 32427</strain>
    </source>
</reference>
<dbReference type="RefSeq" id="WP_346241618.1">
    <property type="nucleotide sequence ID" value="NZ_JAZHYP010000003.1"/>
</dbReference>